<feature type="transmembrane region" description="Helical" evidence="13">
    <location>
        <begin position="40"/>
        <end position="64"/>
    </location>
</feature>
<dbReference type="RefSeq" id="XP_029773610.1">
    <property type="nucleotide sequence ID" value="XM_029917750.1"/>
</dbReference>
<keyword evidence="10" id="KW-0807">Transducer</keyword>
<feature type="transmembrane region" description="Helical" evidence="13">
    <location>
        <begin position="151"/>
        <end position="169"/>
    </location>
</feature>
<dbReference type="RefSeq" id="XP_029773609.1">
    <property type="nucleotide sequence ID" value="XM_029917749.1"/>
</dbReference>
<dbReference type="PROSITE" id="PS50262">
    <property type="entry name" value="G_PROTEIN_RECEP_F1_2"/>
    <property type="match status" value="1"/>
</dbReference>
<keyword evidence="7" id="KW-1015">Disulfide bond</keyword>
<evidence type="ECO:0000256" key="9">
    <source>
        <dbReference type="ARBA" id="ARBA00023180"/>
    </source>
</evidence>
<dbReference type="RefSeq" id="XP_029773612.1">
    <property type="nucleotide sequence ID" value="XM_029917752.1"/>
</dbReference>
<dbReference type="InterPro" id="IPR017452">
    <property type="entry name" value="GPCR_Rhodpsn_7TM"/>
</dbReference>
<dbReference type="Pfam" id="PF00001">
    <property type="entry name" value="7tm_1"/>
    <property type="match status" value="1"/>
</dbReference>
<proteinExistence type="predicted"/>
<dbReference type="InterPro" id="IPR000276">
    <property type="entry name" value="GPCR_Rhodpsn"/>
</dbReference>
<keyword evidence="4 13" id="KW-1133">Transmembrane helix</keyword>
<evidence type="ECO:0000313" key="15">
    <source>
        <dbReference type="Ensembl" id="ENSSSUP00005015220.1"/>
    </source>
</evidence>
<dbReference type="GO" id="GO:0060326">
    <property type="term" value="P:cell chemotaxis"/>
    <property type="evidence" value="ECO:0007669"/>
    <property type="project" value="TreeGrafter"/>
</dbReference>
<keyword evidence="2" id="KW-1003">Cell membrane</keyword>
<evidence type="ECO:0000256" key="1">
    <source>
        <dbReference type="ARBA" id="ARBA00004651"/>
    </source>
</evidence>
<organism evidence="15 16">
    <name type="scientific">Suricata suricatta</name>
    <name type="common">Meerkat</name>
    <dbReference type="NCBI Taxonomy" id="37032"/>
    <lineage>
        <taxon>Eukaryota</taxon>
        <taxon>Metazoa</taxon>
        <taxon>Chordata</taxon>
        <taxon>Craniata</taxon>
        <taxon>Vertebrata</taxon>
        <taxon>Euteleostomi</taxon>
        <taxon>Mammalia</taxon>
        <taxon>Eutheria</taxon>
        <taxon>Laurasiatheria</taxon>
        <taxon>Carnivora</taxon>
        <taxon>Feliformia</taxon>
        <taxon>Herpestidae</taxon>
        <taxon>Suricata</taxon>
    </lineage>
</organism>
<dbReference type="InterPro" id="IPR050119">
    <property type="entry name" value="CCR1-9-like"/>
</dbReference>
<sequence length="349" mass="39990">MTNYTWAPDDNYDVLIEGDLSSDDTETCQPFDGKLLSSRVVPLLFSLVCLAGLLGNSLVVLILVKYKGLGCRANVYFLNLAVSNLCSLLSLPFWAYTASHGGVLGNPTCMVLLVFSSIGLYSEAFLNVLLTLQRYLVFFNMRTFFHMRMEHWVVVSSGLAWVLATLVILPELVSYKPQTESRKFECFISRPHFLPVYETSWEPYPTLKMNILALLFPLCVLTFCYTRLRETLRCRGRERDPHKLVFVIVVVFLLMWGPYNIALFLSTFKEHFPLHDCRSSYHLDASVQISRIVAATHCCVNPLLHVVLNTEFQRHLCRLCHLRRDRPLRATEDPAREASVEERDHSTKV</sequence>
<dbReference type="Gene3D" id="1.20.1070.10">
    <property type="entry name" value="Rhodopsin 7-helix transmembrane proteins"/>
    <property type="match status" value="1"/>
</dbReference>
<reference evidence="15" key="2">
    <citation type="submission" date="2025-08" db="UniProtKB">
        <authorList>
            <consortium name="Ensembl"/>
        </authorList>
    </citation>
    <scope>IDENTIFICATION</scope>
</reference>
<dbReference type="PANTHER" id="PTHR10489:SF655">
    <property type="entry name" value="C-C CHEMOKINE RECEPTOR-LIKE 2"/>
    <property type="match status" value="1"/>
</dbReference>
<keyword evidence="6 13" id="KW-0472">Membrane</keyword>
<dbReference type="GO" id="GO:0005737">
    <property type="term" value="C:cytoplasm"/>
    <property type="evidence" value="ECO:0007669"/>
    <property type="project" value="TreeGrafter"/>
</dbReference>
<dbReference type="PANTHER" id="PTHR10489">
    <property type="entry name" value="CELL ADHESION MOLECULE"/>
    <property type="match status" value="1"/>
</dbReference>
<feature type="transmembrane region" description="Helical" evidence="13">
    <location>
        <begin position="110"/>
        <end position="130"/>
    </location>
</feature>
<feature type="transmembrane region" description="Helical" evidence="13">
    <location>
        <begin position="207"/>
        <end position="225"/>
    </location>
</feature>
<dbReference type="OrthoDB" id="9802979at2759"/>
<dbReference type="FunFam" id="1.20.1070.10:FF:000130">
    <property type="entry name" value="Chemokine (C-C motif) receptor 2"/>
    <property type="match status" value="1"/>
</dbReference>
<dbReference type="SUPFAM" id="SSF81321">
    <property type="entry name" value="Family A G protein-coupled receptor-like"/>
    <property type="match status" value="1"/>
</dbReference>
<dbReference type="InterPro" id="IPR000355">
    <property type="entry name" value="Chemokine_rcpt"/>
</dbReference>
<dbReference type="GO" id="GO:0019957">
    <property type="term" value="F:C-C chemokine binding"/>
    <property type="evidence" value="ECO:0007669"/>
    <property type="project" value="TreeGrafter"/>
</dbReference>
<feature type="domain" description="G-protein coupled receptors family 1 profile" evidence="14">
    <location>
        <begin position="55"/>
        <end position="305"/>
    </location>
</feature>
<evidence type="ECO:0000259" key="14">
    <source>
        <dbReference type="PROSITE" id="PS50262"/>
    </source>
</evidence>
<dbReference type="GO" id="GO:0007204">
    <property type="term" value="P:positive regulation of cytosolic calcium ion concentration"/>
    <property type="evidence" value="ECO:0007669"/>
    <property type="project" value="TreeGrafter"/>
</dbReference>
<dbReference type="Ensembl" id="ENSSSUT00005017370.1">
    <property type="protein sequence ID" value="ENSSSUP00005015220.1"/>
    <property type="gene ID" value="ENSSSUG00005009859.1"/>
</dbReference>
<dbReference type="AlphaFoldDB" id="A0A673U0N8"/>
<evidence type="ECO:0000256" key="6">
    <source>
        <dbReference type="ARBA" id="ARBA00023136"/>
    </source>
</evidence>
<protein>
    <recommendedName>
        <fullName evidence="12">Chemokine C-C motif receptor-like 2</fullName>
    </recommendedName>
</protein>
<evidence type="ECO:0000256" key="2">
    <source>
        <dbReference type="ARBA" id="ARBA00022475"/>
    </source>
</evidence>
<dbReference type="CTD" id="9034"/>
<dbReference type="PRINTS" id="PR00657">
    <property type="entry name" value="CCCHEMOKINER"/>
</dbReference>
<dbReference type="Proteomes" id="UP000472268">
    <property type="component" value="Chromosome 12"/>
</dbReference>
<dbReference type="RefSeq" id="XP_029773607.1">
    <property type="nucleotide sequence ID" value="XM_029917747.1"/>
</dbReference>
<evidence type="ECO:0000256" key="10">
    <source>
        <dbReference type="ARBA" id="ARBA00023224"/>
    </source>
</evidence>
<dbReference type="PRINTS" id="PR00237">
    <property type="entry name" value="GPCRRHODOPSN"/>
</dbReference>
<dbReference type="RefSeq" id="XP_029773608.1">
    <property type="nucleotide sequence ID" value="XM_029917748.1"/>
</dbReference>
<keyword evidence="16" id="KW-1185">Reference proteome</keyword>
<name>A0A673U0N8_SURSU</name>
<comment type="function">
    <text evidence="11">Receptor for CCL19 and chemerin/RARRES2. Does not appear to be a signaling receptor, but may have a role in modulating chemokine-triggered immune responses by capturing and internalizing CCL19 or by presenting RARRES2 ligand to CMKLR1, a functional signaling receptor. Plays a critical role for the development of Th2 responses.</text>
</comment>
<evidence type="ECO:0000256" key="11">
    <source>
        <dbReference type="ARBA" id="ARBA00053413"/>
    </source>
</evidence>
<dbReference type="GO" id="GO:0019722">
    <property type="term" value="P:calcium-mediated signaling"/>
    <property type="evidence" value="ECO:0007669"/>
    <property type="project" value="TreeGrafter"/>
</dbReference>
<gene>
    <name evidence="15" type="primary">CCRL2</name>
</gene>
<feature type="transmembrane region" description="Helical" evidence="13">
    <location>
        <begin position="76"/>
        <end position="98"/>
    </location>
</feature>
<evidence type="ECO:0000256" key="8">
    <source>
        <dbReference type="ARBA" id="ARBA00023170"/>
    </source>
</evidence>
<dbReference type="RefSeq" id="XP_029773614.1">
    <property type="nucleotide sequence ID" value="XM_029917754.1"/>
</dbReference>
<keyword evidence="5" id="KW-0297">G-protein coupled receptor</keyword>
<dbReference type="GO" id="GO:0006955">
    <property type="term" value="P:immune response"/>
    <property type="evidence" value="ECO:0007669"/>
    <property type="project" value="TreeGrafter"/>
</dbReference>
<keyword evidence="3 13" id="KW-0812">Transmembrane</keyword>
<evidence type="ECO:0000256" key="7">
    <source>
        <dbReference type="ARBA" id="ARBA00023157"/>
    </source>
</evidence>
<evidence type="ECO:0000256" key="4">
    <source>
        <dbReference type="ARBA" id="ARBA00022989"/>
    </source>
</evidence>
<comment type="subcellular location">
    <subcellularLocation>
        <location evidence="1">Cell membrane</location>
        <topology evidence="1">Multi-pass membrane protein</topology>
    </subcellularLocation>
</comment>
<accession>A0A673U0N8</accession>
<feature type="transmembrane region" description="Helical" evidence="13">
    <location>
        <begin position="245"/>
        <end position="268"/>
    </location>
</feature>
<evidence type="ECO:0000313" key="16">
    <source>
        <dbReference type="Proteomes" id="UP000472268"/>
    </source>
</evidence>
<evidence type="ECO:0000256" key="5">
    <source>
        <dbReference type="ARBA" id="ARBA00023040"/>
    </source>
</evidence>
<reference evidence="15 16" key="1">
    <citation type="submission" date="2019-05" db="EMBL/GenBank/DDBJ databases">
        <title>A Chromosome-scale Meerkat (S. suricatta) Genome Assembly.</title>
        <authorList>
            <person name="Dudchenko O."/>
            <person name="Lieberman Aiden E."/>
            <person name="Tung J."/>
            <person name="Barreiro L.B."/>
            <person name="Clutton-Brock T.H."/>
        </authorList>
    </citation>
    <scope>NUCLEOTIDE SEQUENCE [LARGE SCALE GENOMIC DNA]</scope>
</reference>
<keyword evidence="9" id="KW-0325">Glycoprotein</keyword>
<evidence type="ECO:0000256" key="3">
    <source>
        <dbReference type="ARBA" id="ARBA00022692"/>
    </source>
</evidence>
<dbReference type="GO" id="GO:0016493">
    <property type="term" value="F:C-C chemokine receptor activity"/>
    <property type="evidence" value="ECO:0007669"/>
    <property type="project" value="TreeGrafter"/>
</dbReference>
<keyword evidence="8" id="KW-0675">Receptor</keyword>
<dbReference type="GO" id="GO:0006954">
    <property type="term" value="P:inflammatory response"/>
    <property type="evidence" value="ECO:0007669"/>
    <property type="project" value="TreeGrafter"/>
</dbReference>
<dbReference type="RefSeq" id="XP_029773611.1">
    <property type="nucleotide sequence ID" value="XM_029917751.1"/>
</dbReference>
<dbReference type="GO" id="GO:0009897">
    <property type="term" value="C:external side of plasma membrane"/>
    <property type="evidence" value="ECO:0007669"/>
    <property type="project" value="TreeGrafter"/>
</dbReference>
<evidence type="ECO:0000256" key="12">
    <source>
        <dbReference type="ARBA" id="ARBA00073564"/>
    </source>
</evidence>
<dbReference type="RefSeq" id="XP_029773613.1">
    <property type="nucleotide sequence ID" value="XM_029917753.1"/>
</dbReference>
<reference evidence="15" key="3">
    <citation type="submission" date="2025-09" db="UniProtKB">
        <authorList>
            <consortium name="Ensembl"/>
        </authorList>
    </citation>
    <scope>IDENTIFICATION</scope>
</reference>
<dbReference type="GeneID" id="115274292"/>
<evidence type="ECO:0000256" key="13">
    <source>
        <dbReference type="SAM" id="Phobius"/>
    </source>
</evidence>
<dbReference type="OMA" id="FYKPQME"/>
<dbReference type="RefSeq" id="XP_029773606.1">
    <property type="nucleotide sequence ID" value="XM_029917746.1"/>
</dbReference>